<keyword evidence="5" id="KW-0029">Amino-acid transport</keyword>
<dbReference type="GO" id="GO:0005886">
    <property type="term" value="C:plasma membrane"/>
    <property type="evidence" value="ECO:0007669"/>
    <property type="project" value="UniProtKB-SubCell"/>
</dbReference>
<name>A0A073IV48_9RHOB</name>
<feature type="transmembrane region" description="Helical" evidence="9">
    <location>
        <begin position="188"/>
        <end position="213"/>
    </location>
</feature>
<protein>
    <submittedName>
        <fullName evidence="10 11">ABC transporter permease</fullName>
    </submittedName>
</protein>
<dbReference type="Proteomes" id="UP000027746">
    <property type="component" value="Unassembled WGS sequence"/>
</dbReference>
<dbReference type="GO" id="GO:0022857">
    <property type="term" value="F:transmembrane transporter activity"/>
    <property type="evidence" value="ECO:0007669"/>
    <property type="project" value="InterPro"/>
</dbReference>
<evidence type="ECO:0000313" key="10">
    <source>
        <dbReference type="EMBL" id="KEJ93649.1"/>
    </source>
</evidence>
<keyword evidence="3" id="KW-1003">Cell membrane</keyword>
<dbReference type="GO" id="GO:0006865">
    <property type="term" value="P:amino acid transport"/>
    <property type="evidence" value="ECO:0007669"/>
    <property type="project" value="UniProtKB-KW"/>
</dbReference>
<evidence type="ECO:0000256" key="7">
    <source>
        <dbReference type="ARBA" id="ARBA00023136"/>
    </source>
</evidence>
<feature type="transmembrane region" description="Helical" evidence="9">
    <location>
        <begin position="225"/>
        <end position="249"/>
    </location>
</feature>
<keyword evidence="6 9" id="KW-1133">Transmembrane helix</keyword>
<comment type="similarity">
    <text evidence="8">Belongs to the binding-protein-dependent transport system permease family. LivHM subfamily.</text>
</comment>
<gene>
    <name evidence="11" type="ORF">JQX14_24605</name>
    <name evidence="10" type="ORF">SUH3_16495</name>
</gene>
<dbReference type="Proteomes" id="UP000809337">
    <property type="component" value="Unassembled WGS sequence"/>
</dbReference>
<evidence type="ECO:0000256" key="2">
    <source>
        <dbReference type="ARBA" id="ARBA00022448"/>
    </source>
</evidence>
<reference evidence="11" key="2">
    <citation type="submission" date="2021-01" db="EMBL/GenBank/DDBJ databases">
        <title>Diatom-associated Roseobacters Show Island Model of Population Structure.</title>
        <authorList>
            <person name="Qu L."/>
            <person name="Feng X."/>
            <person name="Chen Y."/>
            <person name="Li L."/>
            <person name="Wang X."/>
            <person name="Hu Z."/>
            <person name="Wang H."/>
            <person name="Luo H."/>
        </authorList>
    </citation>
    <scope>NUCLEOTIDE SEQUENCE</scope>
    <source>
        <strain evidence="11">SM26-45</strain>
    </source>
</reference>
<dbReference type="InterPro" id="IPR052157">
    <property type="entry name" value="BCAA_transport_permease"/>
</dbReference>
<keyword evidence="7 9" id="KW-0472">Membrane</keyword>
<proteinExistence type="inferred from homology"/>
<evidence type="ECO:0000256" key="5">
    <source>
        <dbReference type="ARBA" id="ARBA00022970"/>
    </source>
</evidence>
<dbReference type="AlphaFoldDB" id="A0A073IV48"/>
<feature type="transmembrane region" description="Helical" evidence="9">
    <location>
        <begin position="92"/>
        <end position="115"/>
    </location>
</feature>
<reference evidence="10 12" key="1">
    <citation type="submission" date="2014-01" db="EMBL/GenBank/DDBJ databases">
        <title>Sulfitobacter sp. H3 (MCCC 1A00686) Genome Sequencing.</title>
        <authorList>
            <person name="Lai Q."/>
            <person name="Hong Z."/>
        </authorList>
    </citation>
    <scope>NUCLEOTIDE SEQUENCE [LARGE SCALE GENOMIC DNA]</scope>
    <source>
        <strain evidence="10 12">H3</strain>
    </source>
</reference>
<evidence type="ECO:0000256" key="1">
    <source>
        <dbReference type="ARBA" id="ARBA00004651"/>
    </source>
</evidence>
<dbReference type="EMBL" id="JAMD01000036">
    <property type="protein sequence ID" value="KEJ93649.1"/>
    <property type="molecule type" value="Genomic_DNA"/>
</dbReference>
<dbReference type="Pfam" id="PF02653">
    <property type="entry name" value="BPD_transp_2"/>
    <property type="match status" value="1"/>
</dbReference>
<feature type="transmembrane region" description="Helical" evidence="9">
    <location>
        <begin position="261"/>
        <end position="280"/>
    </location>
</feature>
<dbReference type="CDD" id="cd06582">
    <property type="entry name" value="TM_PBP1_LivH_like"/>
    <property type="match status" value="1"/>
</dbReference>
<evidence type="ECO:0000256" key="8">
    <source>
        <dbReference type="ARBA" id="ARBA00037998"/>
    </source>
</evidence>
<dbReference type="InterPro" id="IPR001851">
    <property type="entry name" value="ABC_transp_permease"/>
</dbReference>
<accession>A0A073IV48</accession>
<evidence type="ECO:0000313" key="11">
    <source>
        <dbReference type="EMBL" id="MBM2357721.1"/>
    </source>
</evidence>
<keyword evidence="2" id="KW-0813">Transport</keyword>
<keyword evidence="4 9" id="KW-0812">Transmembrane</keyword>
<feature type="transmembrane region" description="Helical" evidence="9">
    <location>
        <begin position="59"/>
        <end position="80"/>
    </location>
</feature>
<keyword evidence="12" id="KW-1185">Reference proteome</keyword>
<dbReference type="EMBL" id="JAFBWN010000058">
    <property type="protein sequence ID" value="MBM2357721.1"/>
    <property type="molecule type" value="Genomic_DNA"/>
</dbReference>
<evidence type="ECO:0000256" key="4">
    <source>
        <dbReference type="ARBA" id="ARBA00022692"/>
    </source>
</evidence>
<dbReference type="OrthoDB" id="9779023at2"/>
<dbReference type="PANTHER" id="PTHR11795">
    <property type="entry name" value="BRANCHED-CHAIN AMINO ACID TRANSPORT SYSTEM PERMEASE PROTEIN LIVH"/>
    <property type="match status" value="1"/>
</dbReference>
<dbReference type="RefSeq" id="WP_037932030.1">
    <property type="nucleotide sequence ID" value="NZ_CP086770.1"/>
</dbReference>
<evidence type="ECO:0000256" key="3">
    <source>
        <dbReference type="ARBA" id="ARBA00022475"/>
    </source>
</evidence>
<comment type="caution">
    <text evidence="10">The sequence shown here is derived from an EMBL/GenBank/DDBJ whole genome shotgun (WGS) entry which is preliminary data.</text>
</comment>
<evidence type="ECO:0000256" key="6">
    <source>
        <dbReference type="ARBA" id="ARBA00022989"/>
    </source>
</evidence>
<comment type="subcellular location">
    <subcellularLocation>
        <location evidence="1">Cell membrane</location>
        <topology evidence="1">Multi-pass membrane protein</topology>
    </subcellularLocation>
</comment>
<evidence type="ECO:0000313" key="12">
    <source>
        <dbReference type="Proteomes" id="UP000027746"/>
    </source>
</evidence>
<sequence>MDYFILLTVSGIAIGVIYGLIGMGYALIFKATSVVNFAHGEIMMLISYMAFSIASSWTLPFWGLLLVCVFISAIVGLVIERVFIRPMLGQDVFSTVMVTIGLAVMIRAVVVLIWGADPLLLPTDIGDSGVEFGLVFLYTSQLYAIGLLAFCVLGMWVFLRFSRMGVAMRATAARETTALLMGINVTHVYAIAWAIAAVIAGISGVLLGTIYGLGPDLWTQGLRAFPAVILGGLDSVFGAAISGILIGVLENLSEGYIGQGLKEISGFLVILVVLMIRPYGLFGTPEIERV</sequence>
<feature type="transmembrane region" description="Helical" evidence="9">
    <location>
        <begin position="135"/>
        <end position="159"/>
    </location>
</feature>
<feature type="transmembrane region" description="Helical" evidence="9">
    <location>
        <begin position="6"/>
        <end position="27"/>
    </location>
</feature>
<evidence type="ECO:0000256" key="9">
    <source>
        <dbReference type="SAM" id="Phobius"/>
    </source>
</evidence>
<dbReference type="PANTHER" id="PTHR11795:SF451">
    <property type="entry name" value="ABC TRANSPORTER PERMEASE PROTEIN"/>
    <property type="match status" value="1"/>
</dbReference>
<organism evidence="10 12">
    <name type="scientific">Pseudosulfitobacter pseudonitzschiae</name>
    <dbReference type="NCBI Taxonomy" id="1402135"/>
    <lineage>
        <taxon>Bacteria</taxon>
        <taxon>Pseudomonadati</taxon>
        <taxon>Pseudomonadota</taxon>
        <taxon>Alphaproteobacteria</taxon>
        <taxon>Rhodobacterales</taxon>
        <taxon>Roseobacteraceae</taxon>
        <taxon>Pseudosulfitobacter</taxon>
    </lineage>
</organism>